<gene>
    <name evidence="3" type="ORF">GXW78_17575</name>
</gene>
<feature type="coiled-coil region" evidence="1">
    <location>
        <begin position="364"/>
        <end position="428"/>
    </location>
</feature>
<dbReference type="Pfam" id="PF18476">
    <property type="entry name" value="PIN_8"/>
    <property type="match status" value="1"/>
</dbReference>
<accession>A0ABS5EKD1</accession>
<name>A0ABS5EKD1_9PROT</name>
<evidence type="ECO:0000313" key="3">
    <source>
        <dbReference type="EMBL" id="MBR0651484.1"/>
    </source>
</evidence>
<evidence type="ECO:0000313" key="4">
    <source>
        <dbReference type="Proteomes" id="UP000698752"/>
    </source>
</evidence>
<proteinExistence type="predicted"/>
<dbReference type="InterPro" id="IPR041578">
    <property type="entry name" value="PIN_8"/>
</dbReference>
<comment type="caution">
    <text evidence="3">The sequence shown here is derived from an EMBL/GenBank/DDBJ whole genome shotgun (WGS) entry which is preliminary data.</text>
</comment>
<evidence type="ECO:0000259" key="2">
    <source>
        <dbReference type="Pfam" id="PF18476"/>
    </source>
</evidence>
<dbReference type="EMBL" id="JAAEDI010000018">
    <property type="protein sequence ID" value="MBR0651484.1"/>
    <property type="molecule type" value="Genomic_DNA"/>
</dbReference>
<sequence length="442" mass="51809">MKEKYPEYFPLTEEELSALWSRSNIIFDTNVILRMYRYKHNTVNDILSLWEKIQERLWIPDQIAWEYNKNRIEKIKESEKIYLSLKASLSSCVRDVEKLLDDGADYGFHPSINLEDKVKKLIGYISDKTKEIDKEYLGAPTAGHYAKLHDRIAEIFSGRVGDELTETELSSIIEEGKSRYSKNEGPGHADFEEKTKKKMSDREIYGDLIIWKNVIHNAKLLSRPAIIVTEDTKSDWWLRREGQTVGPLPSLRREFLRESGQMVHFYRLQQFLEHAASRLNASVKAATVKDVERDAALASAEQESESKLHTRNIRQYLAQFGVVDNPKNEDLALTAIERRSGYSESHSRIRREFQSLTMQRKLIKDRMDEEMAEMERLRPALRESRIPAEALARRKIIRDNVRRYSSEMENIEFEIAHLQNKAKLFNIEIDYENTRDNDDEPF</sequence>
<keyword evidence="1" id="KW-0175">Coiled coil</keyword>
<feature type="domain" description="PIN like" evidence="2">
    <location>
        <begin position="25"/>
        <end position="251"/>
    </location>
</feature>
<protein>
    <submittedName>
        <fullName evidence="3">DUF4935 domain-containing protein</fullName>
    </submittedName>
</protein>
<organism evidence="3 4">
    <name type="scientific">Neoroseomonas terrae</name>
    <dbReference type="NCBI Taxonomy" id="424799"/>
    <lineage>
        <taxon>Bacteria</taxon>
        <taxon>Pseudomonadati</taxon>
        <taxon>Pseudomonadota</taxon>
        <taxon>Alphaproteobacteria</taxon>
        <taxon>Acetobacterales</taxon>
        <taxon>Acetobacteraceae</taxon>
        <taxon>Neoroseomonas</taxon>
    </lineage>
</organism>
<dbReference type="Proteomes" id="UP000698752">
    <property type="component" value="Unassembled WGS sequence"/>
</dbReference>
<evidence type="ECO:0000256" key="1">
    <source>
        <dbReference type="SAM" id="Coils"/>
    </source>
</evidence>
<keyword evidence="4" id="KW-1185">Reference proteome</keyword>
<reference evidence="4" key="1">
    <citation type="journal article" date="2021" name="Syst. Appl. Microbiol.">
        <title>Roseomonas hellenica sp. nov., isolated from roots of wild-growing Alkanna tinctoria.</title>
        <authorList>
            <person name="Rat A."/>
            <person name="Naranjo H.D."/>
            <person name="Lebbe L."/>
            <person name="Cnockaert M."/>
            <person name="Krigas N."/>
            <person name="Grigoriadou K."/>
            <person name="Maloupa E."/>
            <person name="Willems A."/>
        </authorList>
    </citation>
    <scope>NUCLEOTIDE SEQUENCE [LARGE SCALE GENOMIC DNA]</scope>
    <source>
        <strain evidence="4">LMG 31159</strain>
    </source>
</reference>